<organism evidence="3 4">
    <name type="scientific">Eiseniibacteriota bacterium</name>
    <dbReference type="NCBI Taxonomy" id="2212470"/>
    <lineage>
        <taxon>Bacteria</taxon>
        <taxon>Candidatus Eiseniibacteriota</taxon>
    </lineage>
</organism>
<comment type="caution">
    <text evidence="3">The sequence shown here is derived from an EMBL/GenBank/DDBJ whole genome shotgun (WGS) entry which is preliminary data.</text>
</comment>
<protein>
    <recommendedName>
        <fullName evidence="2">Type 4 fimbrial biogenesis protein PilX N-terminal domain-containing protein</fullName>
    </recommendedName>
</protein>
<feature type="transmembrane region" description="Helical" evidence="1">
    <location>
        <begin position="17"/>
        <end position="40"/>
    </location>
</feature>
<dbReference type="EMBL" id="JABDJR010000039">
    <property type="protein sequence ID" value="NNF05341.1"/>
    <property type="molecule type" value="Genomic_DNA"/>
</dbReference>
<evidence type="ECO:0000259" key="2">
    <source>
        <dbReference type="Pfam" id="PF14341"/>
    </source>
</evidence>
<feature type="domain" description="Type 4 fimbrial biogenesis protein PilX N-terminal" evidence="2">
    <location>
        <begin position="14"/>
        <end position="64"/>
    </location>
</feature>
<dbReference type="InterPro" id="IPR025746">
    <property type="entry name" value="PilX_N_dom"/>
</dbReference>
<keyword evidence="1" id="KW-1133">Transmembrane helix</keyword>
<evidence type="ECO:0000313" key="3">
    <source>
        <dbReference type="EMBL" id="NNF05341.1"/>
    </source>
</evidence>
<dbReference type="Pfam" id="PF14341">
    <property type="entry name" value="PilX_N"/>
    <property type="match status" value="1"/>
</dbReference>
<gene>
    <name evidence="3" type="ORF">HKN21_01140</name>
</gene>
<sequence>MANRVQTAKLVDQSGSVLVIALLLLFLVATVGVSVMNWSAMTAQFQDRRHSSSQAFYFAQAGLEQVVGEVYSQSPDWTLTPAQPLPRSPFEGGWIEVSAVPASADEVRLLATGISVGDSITIGATLHRGGTEVTIAEWTDPRWEGLE</sequence>
<dbReference type="AlphaFoldDB" id="A0A7Y2E536"/>
<name>A0A7Y2E536_UNCEI</name>
<accession>A0A7Y2E536</accession>
<evidence type="ECO:0000313" key="4">
    <source>
        <dbReference type="Proteomes" id="UP000547674"/>
    </source>
</evidence>
<proteinExistence type="predicted"/>
<keyword evidence="1" id="KW-0472">Membrane</keyword>
<reference evidence="3 4" key="1">
    <citation type="submission" date="2020-03" db="EMBL/GenBank/DDBJ databases">
        <title>Metabolic flexibility allows generalist bacteria to become dominant in a frequently disturbed ecosystem.</title>
        <authorList>
            <person name="Chen Y.-J."/>
            <person name="Leung P.M."/>
            <person name="Bay S.K."/>
            <person name="Hugenholtz P."/>
            <person name="Kessler A.J."/>
            <person name="Shelley G."/>
            <person name="Waite D.W."/>
            <person name="Cook P.L."/>
            <person name="Greening C."/>
        </authorList>
    </citation>
    <scope>NUCLEOTIDE SEQUENCE [LARGE SCALE GENOMIC DNA]</scope>
    <source>
        <strain evidence="3">SS_bin_28</strain>
    </source>
</reference>
<dbReference type="Proteomes" id="UP000547674">
    <property type="component" value="Unassembled WGS sequence"/>
</dbReference>
<evidence type="ECO:0000256" key="1">
    <source>
        <dbReference type="SAM" id="Phobius"/>
    </source>
</evidence>
<keyword evidence="1" id="KW-0812">Transmembrane</keyword>